<dbReference type="PANTHER" id="PTHR28532">
    <property type="entry name" value="GEO13458P1"/>
    <property type="match status" value="1"/>
</dbReference>
<feature type="region of interest" description="Disordered" evidence="2">
    <location>
        <begin position="127"/>
        <end position="152"/>
    </location>
</feature>
<dbReference type="Pfam" id="PF09811">
    <property type="entry name" value="Yae1_N"/>
    <property type="match status" value="1"/>
</dbReference>
<evidence type="ECO:0000256" key="1">
    <source>
        <dbReference type="ARBA" id="ARBA00038090"/>
    </source>
</evidence>
<gene>
    <name evidence="4" type="ORF">GOMPHAMPRED_003091</name>
</gene>
<evidence type="ECO:0000259" key="3">
    <source>
        <dbReference type="Pfam" id="PF09811"/>
    </source>
</evidence>
<comment type="similarity">
    <text evidence="1">Belongs to the LTO1 family.</text>
</comment>
<keyword evidence="5" id="KW-1185">Reference proteome</keyword>
<evidence type="ECO:0000313" key="5">
    <source>
        <dbReference type="Proteomes" id="UP000664169"/>
    </source>
</evidence>
<feature type="compositionally biased region" description="Pro residues" evidence="2">
    <location>
        <begin position="91"/>
        <end position="102"/>
    </location>
</feature>
<dbReference type="Proteomes" id="UP000664169">
    <property type="component" value="Unassembled WGS sequence"/>
</dbReference>
<dbReference type="InterPro" id="IPR052436">
    <property type="entry name" value="LTO1_adapter"/>
</dbReference>
<accession>A0A8H3EHB0</accession>
<sequence>MDEEEEEDILSPALSLEQTYYNQGHALGQEDGTKAGQQEGRRFGLEKGFDKFFSIARLHGRAIVWNSRYSQSNSQPLVFSSSLAATATARVPPPPPPPPPPTQDTHSRIFLPQLFSSGFVDDLEREGVNSELEPPQLQPQSSTGVLQAAGGIKGDGGADGDVLAGASRIGKHVAVLYALTEIECLSMENTEEAVSEFDDRYRRAVAKAGIIGRLVGERVVDGGWGKDGTEEGRGYGSGGAAEGEGEVEDIVLMASSSATATNSRLMPEIGRDGEELEIEIR</sequence>
<dbReference type="AlphaFoldDB" id="A0A8H3EHB0"/>
<proteinExistence type="inferred from homology"/>
<dbReference type="EMBL" id="CAJPDQ010000002">
    <property type="protein sequence ID" value="CAF9905249.1"/>
    <property type="molecule type" value="Genomic_DNA"/>
</dbReference>
<protein>
    <recommendedName>
        <fullName evidence="3">Essential protein Yae1 N-terminal domain-containing protein</fullName>
    </recommendedName>
</protein>
<dbReference type="OrthoDB" id="48036at2759"/>
<reference evidence="4" key="1">
    <citation type="submission" date="2021-03" db="EMBL/GenBank/DDBJ databases">
        <authorList>
            <person name="Tagirdzhanova G."/>
        </authorList>
    </citation>
    <scope>NUCLEOTIDE SEQUENCE</scope>
</reference>
<comment type="caution">
    <text evidence="4">The sequence shown here is derived from an EMBL/GenBank/DDBJ whole genome shotgun (WGS) entry which is preliminary data.</text>
</comment>
<dbReference type="InterPro" id="IPR019191">
    <property type="entry name" value="Essential_protein_Yae1_N"/>
</dbReference>
<dbReference type="PANTHER" id="PTHR28532:SF1">
    <property type="entry name" value="ORAL CANCER OVEREXPRESSED 1"/>
    <property type="match status" value="1"/>
</dbReference>
<feature type="domain" description="Essential protein Yae1 N-terminal" evidence="3">
    <location>
        <begin position="24"/>
        <end position="62"/>
    </location>
</feature>
<feature type="region of interest" description="Disordered" evidence="2">
    <location>
        <begin position="87"/>
        <end position="107"/>
    </location>
</feature>
<organism evidence="4 5">
    <name type="scientific">Gomphillus americanus</name>
    <dbReference type="NCBI Taxonomy" id="1940652"/>
    <lineage>
        <taxon>Eukaryota</taxon>
        <taxon>Fungi</taxon>
        <taxon>Dikarya</taxon>
        <taxon>Ascomycota</taxon>
        <taxon>Pezizomycotina</taxon>
        <taxon>Lecanoromycetes</taxon>
        <taxon>OSLEUM clade</taxon>
        <taxon>Ostropomycetidae</taxon>
        <taxon>Ostropales</taxon>
        <taxon>Graphidaceae</taxon>
        <taxon>Gomphilloideae</taxon>
        <taxon>Gomphillus</taxon>
    </lineage>
</organism>
<name>A0A8H3EHB0_9LECA</name>
<evidence type="ECO:0000256" key="2">
    <source>
        <dbReference type="SAM" id="MobiDB-lite"/>
    </source>
</evidence>
<evidence type="ECO:0000313" key="4">
    <source>
        <dbReference type="EMBL" id="CAF9905249.1"/>
    </source>
</evidence>